<comment type="pathway">
    <text evidence="1">Amino-acid degradation; L-valine degradation.</text>
</comment>
<dbReference type="FunFam" id="1.10.1040.10:FF:000006">
    <property type="entry name" value="3-hydroxyisobutyrate dehydrogenase"/>
    <property type="match status" value="1"/>
</dbReference>
<dbReference type="UniPathway" id="UPA00362"/>
<accession>A0A1X2GVF3</accession>
<keyword evidence="6" id="KW-0520">NAD</keyword>
<dbReference type="GO" id="GO:0050661">
    <property type="term" value="F:NADP binding"/>
    <property type="evidence" value="ECO:0007669"/>
    <property type="project" value="InterPro"/>
</dbReference>
<comment type="similarity">
    <text evidence="2">Belongs to the HIBADH-related family. 3-hydroxyisobutyrate dehydrogenase subfamily.</text>
</comment>
<evidence type="ECO:0000256" key="8">
    <source>
        <dbReference type="PIRSR" id="PIRSR000103-1"/>
    </source>
</evidence>
<feature type="domain" description="6-phosphogluconate dehydrogenase NADP-binding" evidence="9">
    <location>
        <begin position="1"/>
        <end position="148"/>
    </location>
</feature>
<dbReference type="InterPro" id="IPR029154">
    <property type="entry name" value="HIBADH-like_NADP-bd"/>
</dbReference>
<dbReference type="InterPro" id="IPR015815">
    <property type="entry name" value="HIBADH-related"/>
</dbReference>
<dbReference type="STRING" id="101127.A0A1X2GVF3"/>
<dbReference type="NCBIfam" id="TIGR01692">
    <property type="entry name" value="HIBADH"/>
    <property type="match status" value="1"/>
</dbReference>
<dbReference type="GO" id="GO:0051287">
    <property type="term" value="F:NAD binding"/>
    <property type="evidence" value="ECO:0007669"/>
    <property type="project" value="InterPro"/>
</dbReference>
<reference evidence="11 12" key="1">
    <citation type="submission" date="2016-07" db="EMBL/GenBank/DDBJ databases">
        <title>Pervasive Adenine N6-methylation of Active Genes in Fungi.</title>
        <authorList>
            <consortium name="DOE Joint Genome Institute"/>
            <person name="Mondo S.J."/>
            <person name="Dannebaum R.O."/>
            <person name="Kuo R.C."/>
            <person name="Labutti K."/>
            <person name="Haridas S."/>
            <person name="Kuo A."/>
            <person name="Salamov A."/>
            <person name="Ahrendt S.R."/>
            <person name="Lipzen A."/>
            <person name="Sullivan W."/>
            <person name="Andreopoulos W.B."/>
            <person name="Clum A."/>
            <person name="Lindquist E."/>
            <person name="Daum C."/>
            <person name="Ramamoorthy G.K."/>
            <person name="Gryganskyi A."/>
            <person name="Culley D."/>
            <person name="Magnuson J.K."/>
            <person name="James T.Y."/>
            <person name="O'Malley M.A."/>
            <person name="Stajich J.E."/>
            <person name="Spatafora J.W."/>
            <person name="Visel A."/>
            <person name="Grigoriev I.V."/>
        </authorList>
    </citation>
    <scope>NUCLEOTIDE SEQUENCE [LARGE SCALE GENOMIC DNA]</scope>
    <source>
        <strain evidence="11 12">NRRL 3301</strain>
    </source>
</reference>
<dbReference type="GO" id="GO:0006574">
    <property type="term" value="P:L-valine catabolic process"/>
    <property type="evidence" value="ECO:0007669"/>
    <property type="project" value="UniProtKB-UniPathway"/>
</dbReference>
<dbReference type="InterPro" id="IPR013328">
    <property type="entry name" value="6PGD_dom2"/>
</dbReference>
<organism evidence="11 12">
    <name type="scientific">Hesseltinella vesiculosa</name>
    <dbReference type="NCBI Taxonomy" id="101127"/>
    <lineage>
        <taxon>Eukaryota</taxon>
        <taxon>Fungi</taxon>
        <taxon>Fungi incertae sedis</taxon>
        <taxon>Mucoromycota</taxon>
        <taxon>Mucoromycotina</taxon>
        <taxon>Mucoromycetes</taxon>
        <taxon>Mucorales</taxon>
        <taxon>Cunninghamellaceae</taxon>
        <taxon>Hesseltinella</taxon>
    </lineage>
</organism>
<dbReference type="OrthoDB" id="435038at2759"/>
<dbReference type="InterPro" id="IPR008927">
    <property type="entry name" value="6-PGluconate_DH-like_C_sf"/>
</dbReference>
<dbReference type="SUPFAM" id="SSF51735">
    <property type="entry name" value="NAD(P)-binding Rossmann-fold domains"/>
    <property type="match status" value="1"/>
</dbReference>
<dbReference type="SUPFAM" id="SSF48179">
    <property type="entry name" value="6-phosphogluconate dehydrogenase C-terminal domain-like"/>
    <property type="match status" value="1"/>
</dbReference>
<dbReference type="InterPro" id="IPR036291">
    <property type="entry name" value="NAD(P)-bd_dom_sf"/>
</dbReference>
<evidence type="ECO:0000259" key="10">
    <source>
        <dbReference type="Pfam" id="PF14833"/>
    </source>
</evidence>
<comment type="caution">
    <text evidence="11">The sequence shown here is derived from an EMBL/GenBank/DDBJ whole genome shotgun (WGS) entry which is preliminary data.</text>
</comment>
<dbReference type="InterPro" id="IPR006115">
    <property type="entry name" value="6PGDH_NADP-bd"/>
</dbReference>
<evidence type="ECO:0000256" key="6">
    <source>
        <dbReference type="ARBA" id="ARBA00023027"/>
    </source>
</evidence>
<dbReference type="GO" id="GO:0005739">
    <property type="term" value="C:mitochondrion"/>
    <property type="evidence" value="ECO:0007669"/>
    <property type="project" value="TreeGrafter"/>
</dbReference>
<evidence type="ECO:0000256" key="4">
    <source>
        <dbReference type="ARBA" id="ARBA00022456"/>
    </source>
</evidence>
<keyword evidence="5" id="KW-0560">Oxidoreductase</keyword>
<keyword evidence="12" id="KW-1185">Reference proteome</keyword>
<dbReference type="PIRSF" id="PIRSF000103">
    <property type="entry name" value="HIBADH"/>
    <property type="match status" value="1"/>
</dbReference>
<keyword evidence="4" id="KW-0101">Branched-chain amino acid catabolism</keyword>
<evidence type="ECO:0000256" key="2">
    <source>
        <dbReference type="ARBA" id="ARBA00006013"/>
    </source>
</evidence>
<evidence type="ECO:0000256" key="1">
    <source>
        <dbReference type="ARBA" id="ARBA00005109"/>
    </source>
</evidence>
<dbReference type="Gene3D" id="3.40.50.720">
    <property type="entry name" value="NAD(P)-binding Rossmann-like Domain"/>
    <property type="match status" value="1"/>
</dbReference>
<feature type="domain" description="3-hydroxyisobutyrate dehydrogenase-like NAD-binding" evidence="10">
    <location>
        <begin position="151"/>
        <end position="278"/>
    </location>
</feature>
<proteinExistence type="inferred from homology"/>
<evidence type="ECO:0000259" key="9">
    <source>
        <dbReference type="Pfam" id="PF03446"/>
    </source>
</evidence>
<sequence>MTRNLAAKHSGGIVVYDVNPNTLAAIQKEIPKVQVAKTVEEVAEKSRTVMTMLPASAHVEQVYRQLEKIVGPEHQLADSSTIDPLVAKDVSAMMIAKGALAVDSPVSGGVQGATAGTLSFMVGAPSKEGFESIKPVLQCMGKNIVHCGKNGAGQGAKLCNNMLLGITMIGLSEALYLGKQLGLDPVLLSGIINTSTGRSWSSEVNNPAPGALAGAPVDRAYVGGFVNRLIAKDLGLAMKAAHGVDVHPALGGVASQVYGHLASNEDWGSLDFSSVYKWMEEHNDEGFDGDDNARTVG</sequence>
<evidence type="ECO:0000256" key="7">
    <source>
        <dbReference type="ARBA" id="ARBA00049197"/>
    </source>
</evidence>
<comment type="catalytic activity">
    <reaction evidence="7">
        <text>3-hydroxy-2-methylpropanoate + NAD(+) = 2-methyl-3-oxopropanoate + NADH + H(+)</text>
        <dbReference type="Rhea" id="RHEA:17681"/>
        <dbReference type="ChEBI" id="CHEBI:11805"/>
        <dbReference type="ChEBI" id="CHEBI:15378"/>
        <dbReference type="ChEBI" id="CHEBI:57540"/>
        <dbReference type="ChEBI" id="CHEBI:57700"/>
        <dbReference type="ChEBI" id="CHEBI:57945"/>
        <dbReference type="EC" id="1.1.1.31"/>
    </reaction>
</comment>
<dbReference type="PANTHER" id="PTHR22981">
    <property type="entry name" value="3-HYDROXYISOBUTYRATE DEHYDROGENASE-RELATED"/>
    <property type="match status" value="1"/>
</dbReference>
<dbReference type="Pfam" id="PF03446">
    <property type="entry name" value="NAD_binding_2"/>
    <property type="match status" value="1"/>
</dbReference>
<evidence type="ECO:0000313" key="12">
    <source>
        <dbReference type="Proteomes" id="UP000242146"/>
    </source>
</evidence>
<dbReference type="InterPro" id="IPR011548">
    <property type="entry name" value="HIBADH"/>
</dbReference>
<protein>
    <recommendedName>
        <fullName evidence="3">3-hydroxyisobutyrate dehydrogenase</fullName>
        <ecNumber evidence="3">1.1.1.31</ecNumber>
    </recommendedName>
</protein>
<dbReference type="Pfam" id="PF14833">
    <property type="entry name" value="NAD_binding_11"/>
    <property type="match status" value="1"/>
</dbReference>
<evidence type="ECO:0000313" key="11">
    <source>
        <dbReference type="EMBL" id="ORX62003.1"/>
    </source>
</evidence>
<evidence type="ECO:0000256" key="3">
    <source>
        <dbReference type="ARBA" id="ARBA00012991"/>
    </source>
</evidence>
<evidence type="ECO:0000256" key="5">
    <source>
        <dbReference type="ARBA" id="ARBA00023002"/>
    </source>
</evidence>
<feature type="active site" evidence="8">
    <location>
        <position position="157"/>
    </location>
</feature>
<dbReference type="Proteomes" id="UP000242146">
    <property type="component" value="Unassembled WGS sequence"/>
</dbReference>
<dbReference type="EMBL" id="MCGT01000002">
    <property type="protein sequence ID" value="ORX62003.1"/>
    <property type="molecule type" value="Genomic_DNA"/>
</dbReference>
<dbReference type="PANTHER" id="PTHR22981:SF7">
    <property type="entry name" value="3-HYDROXYISOBUTYRATE DEHYDROGENASE, MITOCHONDRIAL"/>
    <property type="match status" value="1"/>
</dbReference>
<gene>
    <name evidence="11" type="ORF">DM01DRAFT_1361058</name>
</gene>
<dbReference type="EC" id="1.1.1.31" evidence="3"/>
<name>A0A1X2GVF3_9FUNG</name>
<dbReference type="AlphaFoldDB" id="A0A1X2GVF3"/>
<dbReference type="GO" id="GO:0008442">
    <property type="term" value="F:3-hydroxyisobutyrate dehydrogenase activity"/>
    <property type="evidence" value="ECO:0007669"/>
    <property type="project" value="UniProtKB-EC"/>
</dbReference>
<dbReference type="Gene3D" id="1.10.1040.10">
    <property type="entry name" value="N-(1-d-carboxylethyl)-l-norvaline Dehydrogenase, domain 2"/>
    <property type="match status" value="1"/>
</dbReference>